<dbReference type="RefSeq" id="WP_198926171.1">
    <property type="nucleotide sequence ID" value="NZ_CP017881.1"/>
</dbReference>
<protein>
    <recommendedName>
        <fullName evidence="3">UspA domain-containing protein</fullName>
    </recommendedName>
</protein>
<evidence type="ECO:0000313" key="2">
    <source>
        <dbReference type="Proteomes" id="UP000229678"/>
    </source>
</evidence>
<organism evidence="1 2">
    <name type="scientific">Methanohalophilus portucalensis</name>
    <dbReference type="NCBI Taxonomy" id="39664"/>
    <lineage>
        <taxon>Archaea</taxon>
        <taxon>Methanobacteriati</taxon>
        <taxon>Methanobacteriota</taxon>
        <taxon>Stenosarchaea group</taxon>
        <taxon>Methanomicrobia</taxon>
        <taxon>Methanosarcinales</taxon>
        <taxon>Methanosarcinaceae</taxon>
        <taxon>Methanohalophilus</taxon>
    </lineage>
</organism>
<proteinExistence type="predicted"/>
<gene>
    <name evidence="1" type="ORF">BKM01_08920</name>
</gene>
<reference evidence="2" key="1">
    <citation type="submission" date="2016-10" db="EMBL/GenBank/DDBJ databases">
        <authorList>
            <person name="L'haridon S."/>
            <person name="Corre E."/>
        </authorList>
    </citation>
    <scope>NUCLEOTIDE SEQUENCE [LARGE SCALE GENOMIC DNA]</scope>
    <source>
        <strain evidence="2">FDF-1T</strain>
    </source>
</reference>
<dbReference type="AlphaFoldDB" id="A0A2D3C829"/>
<dbReference type="EMBL" id="CP017881">
    <property type="protein sequence ID" value="ATU08878.1"/>
    <property type="molecule type" value="Genomic_DNA"/>
</dbReference>
<evidence type="ECO:0008006" key="3">
    <source>
        <dbReference type="Google" id="ProtNLM"/>
    </source>
</evidence>
<name>A0A2D3C829_9EURY</name>
<sequence length="59" mass="7029">MSVIDEEAKNHDVIFLGSTTRPFFKNFLKDVFLEQVIRGTDKTVIMTRRRVKFRDIIKK</sequence>
<dbReference type="KEGG" id="mpot:BKM01_08920"/>
<dbReference type="Proteomes" id="UP000229678">
    <property type="component" value="Chromosome"/>
</dbReference>
<accession>A0A2D3C829</accession>
<evidence type="ECO:0000313" key="1">
    <source>
        <dbReference type="EMBL" id="ATU08878.1"/>
    </source>
</evidence>